<reference evidence="1 2" key="1">
    <citation type="journal article" date="2022" name="bioRxiv">
        <title>The genome of the oomycete Peronosclerospora sorghi, a cosmopolitan pathogen of maize and sorghum, is inflated with dispersed pseudogenes.</title>
        <authorList>
            <person name="Fletcher K."/>
            <person name="Martin F."/>
            <person name="Isakeit T."/>
            <person name="Cavanaugh K."/>
            <person name="Magill C."/>
            <person name="Michelmore R."/>
        </authorList>
    </citation>
    <scope>NUCLEOTIDE SEQUENCE [LARGE SCALE GENOMIC DNA]</scope>
    <source>
        <strain evidence="1">P6</strain>
    </source>
</reference>
<protein>
    <submittedName>
        <fullName evidence="1">Uncharacterized protein</fullName>
    </submittedName>
</protein>
<comment type="caution">
    <text evidence="1">The sequence shown here is derived from an EMBL/GenBank/DDBJ whole genome shotgun (WGS) entry which is preliminary data.</text>
</comment>
<evidence type="ECO:0000313" key="1">
    <source>
        <dbReference type="EMBL" id="KAI9921636.1"/>
    </source>
</evidence>
<organism evidence="1 2">
    <name type="scientific">Peronosclerospora sorghi</name>
    <dbReference type="NCBI Taxonomy" id="230839"/>
    <lineage>
        <taxon>Eukaryota</taxon>
        <taxon>Sar</taxon>
        <taxon>Stramenopiles</taxon>
        <taxon>Oomycota</taxon>
        <taxon>Peronosporomycetes</taxon>
        <taxon>Peronosporales</taxon>
        <taxon>Peronosporaceae</taxon>
        <taxon>Peronosclerospora</taxon>
    </lineage>
</organism>
<dbReference type="Proteomes" id="UP001163321">
    <property type="component" value="Chromosome 1"/>
</dbReference>
<accession>A0ACC0WVC7</accession>
<evidence type="ECO:0000313" key="2">
    <source>
        <dbReference type="Proteomes" id="UP001163321"/>
    </source>
</evidence>
<keyword evidence="2" id="KW-1185">Reference proteome</keyword>
<gene>
    <name evidence="1" type="ORF">PsorP6_000777</name>
</gene>
<sequence>MAVVENPPIKFLRTENQKLPKLTHRAGAGVVLGIGTYKISNVWPLPSKQAVKLDAAGSNHLGSVTYRLEKVIESLSCYTSISSNWFFEEEGFAKISDLINNFGGMGVTAAIYQRSGSITDRKKIPHRFVPCISRVGILPPFVEVKIQI</sequence>
<dbReference type="EMBL" id="CM047580">
    <property type="protein sequence ID" value="KAI9921636.1"/>
    <property type="molecule type" value="Genomic_DNA"/>
</dbReference>
<name>A0ACC0WVC7_9STRA</name>
<proteinExistence type="predicted"/>